<gene>
    <name evidence="1" type="ORF">LPJ66_005130</name>
</gene>
<name>A0ACC1IG35_9FUNG</name>
<organism evidence="1 2">
    <name type="scientific">Kickxella alabastrina</name>
    <dbReference type="NCBI Taxonomy" id="61397"/>
    <lineage>
        <taxon>Eukaryota</taxon>
        <taxon>Fungi</taxon>
        <taxon>Fungi incertae sedis</taxon>
        <taxon>Zoopagomycota</taxon>
        <taxon>Kickxellomycotina</taxon>
        <taxon>Kickxellomycetes</taxon>
        <taxon>Kickxellales</taxon>
        <taxon>Kickxellaceae</taxon>
        <taxon>Kickxella</taxon>
    </lineage>
</organism>
<comment type="caution">
    <text evidence="1">The sequence shown here is derived from an EMBL/GenBank/DDBJ whole genome shotgun (WGS) entry which is preliminary data.</text>
</comment>
<evidence type="ECO:0000313" key="2">
    <source>
        <dbReference type="Proteomes" id="UP001150581"/>
    </source>
</evidence>
<evidence type="ECO:0000313" key="1">
    <source>
        <dbReference type="EMBL" id="KAJ1894542.1"/>
    </source>
</evidence>
<protein>
    <submittedName>
        <fullName evidence="1">Uncharacterized protein</fullName>
    </submittedName>
</protein>
<dbReference type="Proteomes" id="UP001150581">
    <property type="component" value="Unassembled WGS sequence"/>
</dbReference>
<accession>A0ACC1IG35</accession>
<reference evidence="1" key="1">
    <citation type="submission" date="2022-07" db="EMBL/GenBank/DDBJ databases">
        <title>Phylogenomic reconstructions and comparative analyses of Kickxellomycotina fungi.</title>
        <authorList>
            <person name="Reynolds N.K."/>
            <person name="Stajich J.E."/>
            <person name="Barry K."/>
            <person name="Grigoriev I.V."/>
            <person name="Crous P."/>
            <person name="Smith M.E."/>
        </authorList>
    </citation>
    <scope>NUCLEOTIDE SEQUENCE</scope>
    <source>
        <strain evidence="1">Benny 63K</strain>
    </source>
</reference>
<dbReference type="EMBL" id="JANBPG010000679">
    <property type="protein sequence ID" value="KAJ1894542.1"/>
    <property type="molecule type" value="Genomic_DNA"/>
</dbReference>
<keyword evidence="2" id="KW-1185">Reference proteome</keyword>
<sequence length="409" mass="45487">MHVYIEHTLNWCRFCKTCLTCKRQPRRVFQKGDCRCPERTLNHKARDVRKAGSTDFRFRRLNSAENQGLVNLQQQMEEVSAPIEPNLIRANLCGTCQQRLRRAVEAGKEPQEDSKEIRSTDFRRHRSIRATIRSKNARKGLGDPAFIVTPIAASTIQVPPAECTTESPGNSDNKYTGSSPVSTNGDILASNCISPLDMVGSMTLHELVYAYYPDAPVSLLFREHTTLMIVLASLPVAKLAAGNSQVAFTAHMPRNARPPSWITRLQTDHMVFLNSLPPIKTIPETGNPPQWPQSHSAQLGGHRLTNDLSANVARGEIAQGEGLGTSTSKNTNLQRNPRPGRISNYSSYHRSSLSQALPSFNYDVGLGRNIDSARSQLGDRNDSNRRGSDSQPSDNTSSLEQSNCSWWHR</sequence>
<proteinExistence type="predicted"/>